<dbReference type="EMBL" id="CP126223">
    <property type="protein sequence ID" value="WIA23601.1"/>
    <property type="molecule type" value="Genomic_DNA"/>
</dbReference>
<evidence type="ECO:0000256" key="6">
    <source>
        <dbReference type="ARBA" id="ARBA00023136"/>
    </source>
</evidence>
<keyword evidence="3" id="KW-0813">Transport</keyword>
<evidence type="ECO:0008006" key="11">
    <source>
        <dbReference type="Google" id="ProtNLM"/>
    </source>
</evidence>
<feature type="transmembrane region" description="Helical" evidence="8">
    <location>
        <begin position="505"/>
        <end position="527"/>
    </location>
</feature>
<proteinExistence type="inferred from homology"/>
<evidence type="ECO:0000256" key="4">
    <source>
        <dbReference type="ARBA" id="ARBA00022692"/>
    </source>
</evidence>
<dbReference type="InterPro" id="IPR002259">
    <property type="entry name" value="Eqnu_transpt"/>
</dbReference>
<feature type="transmembrane region" description="Helical" evidence="8">
    <location>
        <begin position="116"/>
        <end position="136"/>
    </location>
</feature>
<feature type="transmembrane region" description="Helical" evidence="8">
    <location>
        <begin position="91"/>
        <end position="110"/>
    </location>
</feature>
<feature type="transmembrane region" description="Helical" evidence="8">
    <location>
        <begin position="21"/>
        <end position="39"/>
    </location>
</feature>
<comment type="subcellular location">
    <subcellularLocation>
        <location evidence="1">Membrane</location>
        <topology evidence="1">Multi-pass membrane protein</topology>
    </subcellularLocation>
</comment>
<evidence type="ECO:0000256" key="1">
    <source>
        <dbReference type="ARBA" id="ARBA00004141"/>
    </source>
</evidence>
<feature type="transmembrane region" description="Helical" evidence="8">
    <location>
        <begin position="409"/>
        <end position="431"/>
    </location>
</feature>
<evidence type="ECO:0000256" key="7">
    <source>
        <dbReference type="SAM" id="MobiDB-lite"/>
    </source>
</evidence>
<accession>A0ABY8UTD2</accession>
<feature type="transmembrane region" description="Helical" evidence="8">
    <location>
        <begin position="148"/>
        <end position="171"/>
    </location>
</feature>
<feature type="transmembrane region" description="Helical" evidence="8">
    <location>
        <begin position="548"/>
        <end position="568"/>
    </location>
</feature>
<feature type="transmembrane region" description="Helical" evidence="8">
    <location>
        <begin position="177"/>
        <end position="201"/>
    </location>
</feature>
<evidence type="ECO:0000313" key="10">
    <source>
        <dbReference type="Proteomes" id="UP001244341"/>
    </source>
</evidence>
<feature type="compositionally biased region" description="Low complexity" evidence="7">
    <location>
        <begin position="364"/>
        <end position="387"/>
    </location>
</feature>
<keyword evidence="6 8" id="KW-0472">Membrane</keyword>
<protein>
    <recommendedName>
        <fullName evidence="11">Major facilitator superfamily (MFS) profile domain-containing protein</fullName>
    </recommendedName>
</protein>
<dbReference type="PANTHER" id="PTHR10332">
    <property type="entry name" value="EQUILIBRATIVE NUCLEOSIDE TRANSPORTER"/>
    <property type="match status" value="1"/>
</dbReference>
<name>A0ABY8UTD2_TETOB</name>
<keyword evidence="10" id="KW-1185">Reference proteome</keyword>
<evidence type="ECO:0000313" key="9">
    <source>
        <dbReference type="EMBL" id="WIA23601.1"/>
    </source>
</evidence>
<sequence length="574" mass="61521">MGGAAAASSARVRIKGRKLSVVRFLIISIAYTTPWIIMLSQLAYYSKIYGPQVLLQLNIAYYLPSIPILLLLGHIEKILDEQFGSTASMAIRLTVGLTGCAAISALYPFIPGRLSYLLWLVVALGSISAVAFSTSYQLVAWFRSADTIALGIGCVASGPLALIIQLALHIGTTPKRWQWIGLFEAAAGLVLVGLLAAWSLLWQYWNILCGKEEYVDSSTPLLDSAEQAAADHVDDEAGEAALMLSRMLTMQDPFQGFPFTTMPAMEVPYLRPLLRRALAHDLSDMLTAIPAVFVLAMHMCAERQLPMATSAPTTTTASLLGDDDDDANDVPLANALVAAATAAAAAAAAAAAPGEGQDWSIAAEQQQQQQQQMEMPQPGKRGQAAAAAGRGDFGDAERLGAVYWEVFKYCWSTVLAALVSSTLLNCIFPFFTYVESSGMLGEFLPQVLFYTRMLSDILGRLLPRKKALAITSPAALLALSGALLLCSVAFFVYLQVPPRMQYDPYVMVLVLALWLGGGYINTMSYILAPSLVPPRICTKASATMALTYQIAHILGLCIAIGIALGLYGDISGGL</sequence>
<organism evidence="9 10">
    <name type="scientific">Tetradesmus obliquus</name>
    <name type="common">Green alga</name>
    <name type="synonym">Acutodesmus obliquus</name>
    <dbReference type="NCBI Taxonomy" id="3088"/>
    <lineage>
        <taxon>Eukaryota</taxon>
        <taxon>Viridiplantae</taxon>
        <taxon>Chlorophyta</taxon>
        <taxon>core chlorophytes</taxon>
        <taxon>Chlorophyceae</taxon>
        <taxon>CS clade</taxon>
        <taxon>Sphaeropleales</taxon>
        <taxon>Scenedesmaceae</taxon>
        <taxon>Tetradesmus</taxon>
    </lineage>
</organism>
<feature type="region of interest" description="Disordered" evidence="7">
    <location>
        <begin position="362"/>
        <end position="387"/>
    </location>
</feature>
<gene>
    <name evidence="9" type="ORF">OEZ85_000312</name>
</gene>
<feature type="transmembrane region" description="Helical" evidence="8">
    <location>
        <begin position="474"/>
        <end position="493"/>
    </location>
</feature>
<feature type="transmembrane region" description="Helical" evidence="8">
    <location>
        <begin position="59"/>
        <end position="79"/>
    </location>
</feature>
<reference evidence="9 10" key="1">
    <citation type="submission" date="2023-05" db="EMBL/GenBank/DDBJ databases">
        <title>A 100% complete, gapless, phased diploid assembly of the Scenedesmus obliquus UTEX 3031 genome.</title>
        <authorList>
            <person name="Biondi T.C."/>
            <person name="Hanschen E.R."/>
            <person name="Kwon T."/>
            <person name="Eng W."/>
            <person name="Kruse C.P.S."/>
            <person name="Koehler S.I."/>
            <person name="Kunde Y."/>
            <person name="Gleasner C.D."/>
            <person name="You Mak K.T."/>
            <person name="Polle J."/>
            <person name="Hovde B.T."/>
            <person name="Starkenburg S.R."/>
        </authorList>
    </citation>
    <scope>NUCLEOTIDE SEQUENCE [LARGE SCALE GENOMIC DNA]</scope>
    <source>
        <strain evidence="9 10">DOE0152z</strain>
    </source>
</reference>
<dbReference type="Proteomes" id="UP001244341">
    <property type="component" value="Chromosome 16b"/>
</dbReference>
<keyword evidence="5 8" id="KW-1133">Transmembrane helix</keyword>
<evidence type="ECO:0000256" key="5">
    <source>
        <dbReference type="ARBA" id="ARBA00022989"/>
    </source>
</evidence>
<evidence type="ECO:0000256" key="3">
    <source>
        <dbReference type="ARBA" id="ARBA00022448"/>
    </source>
</evidence>
<evidence type="ECO:0000256" key="2">
    <source>
        <dbReference type="ARBA" id="ARBA00007965"/>
    </source>
</evidence>
<keyword evidence="4 8" id="KW-0812">Transmembrane</keyword>
<comment type="similarity">
    <text evidence="2">Belongs to the SLC29A/ENT transporter (TC 2.A.57) family.</text>
</comment>
<dbReference type="PANTHER" id="PTHR10332:SF10">
    <property type="entry name" value="EQUILIBRATIVE NUCLEOSIDE TRANSPORTER 4"/>
    <property type="match status" value="1"/>
</dbReference>
<evidence type="ECO:0000256" key="8">
    <source>
        <dbReference type="SAM" id="Phobius"/>
    </source>
</evidence>